<evidence type="ECO:0000313" key="10">
    <source>
        <dbReference type="Proteomes" id="UP001224122"/>
    </source>
</evidence>
<comment type="similarity">
    <text evidence="3 6">Belongs to the malic enzymes family.</text>
</comment>
<dbReference type="PANTHER" id="PTHR43237:SF4">
    <property type="entry name" value="NADP-DEPENDENT MALIC ENZYME"/>
    <property type="match status" value="1"/>
</dbReference>
<dbReference type="InterPro" id="IPR036291">
    <property type="entry name" value="NAD(P)-bd_dom_sf"/>
</dbReference>
<dbReference type="InterPro" id="IPR046346">
    <property type="entry name" value="Aminoacid_DH-like_N_sf"/>
</dbReference>
<dbReference type="RefSeq" id="WP_307413036.1">
    <property type="nucleotide sequence ID" value="NZ_JAUSTW010000010.1"/>
</dbReference>
<evidence type="ECO:0000256" key="3">
    <source>
        <dbReference type="ARBA" id="ARBA00008785"/>
    </source>
</evidence>
<evidence type="ECO:0000259" key="8">
    <source>
        <dbReference type="SMART" id="SM01274"/>
    </source>
</evidence>
<dbReference type="GO" id="GO:0016491">
    <property type="term" value="F:oxidoreductase activity"/>
    <property type="evidence" value="ECO:0007669"/>
    <property type="project" value="UniProtKB-KW"/>
</dbReference>
<dbReference type="InterPro" id="IPR001891">
    <property type="entry name" value="Malic_OxRdtase"/>
</dbReference>
<dbReference type="InterPro" id="IPR012302">
    <property type="entry name" value="Malic_NAD-bd"/>
</dbReference>
<dbReference type="PIRSF" id="PIRSF000106">
    <property type="entry name" value="ME"/>
    <property type="match status" value="1"/>
</dbReference>
<dbReference type="SUPFAM" id="SSF51735">
    <property type="entry name" value="NAD(P)-binding Rossmann-fold domains"/>
    <property type="match status" value="1"/>
</dbReference>
<dbReference type="PANTHER" id="PTHR43237">
    <property type="entry name" value="NADP-DEPENDENT MALIC ENZYME"/>
    <property type="match status" value="1"/>
</dbReference>
<reference evidence="9 10" key="1">
    <citation type="submission" date="2023-07" db="EMBL/GenBank/DDBJ databases">
        <title>Genomic Encyclopedia of Type Strains, Phase IV (KMG-IV): sequencing the most valuable type-strain genomes for metagenomic binning, comparative biology and taxonomic classification.</title>
        <authorList>
            <person name="Goeker M."/>
        </authorList>
    </citation>
    <scope>NUCLEOTIDE SEQUENCE [LARGE SCALE GENOMIC DNA]</scope>
    <source>
        <strain evidence="9 10">DSM 27594</strain>
    </source>
</reference>
<proteinExistence type="inferred from homology"/>
<protein>
    <submittedName>
        <fullName evidence="9">Malate dehydrogenase (Oxaloacetate-decarboxylating)</fullName>
        <ecNumber evidence="9">1.1.1.38</ecNumber>
    </submittedName>
</protein>
<dbReference type="Proteomes" id="UP001224122">
    <property type="component" value="Unassembled WGS sequence"/>
</dbReference>
<evidence type="ECO:0000259" key="7">
    <source>
        <dbReference type="SMART" id="SM00919"/>
    </source>
</evidence>
<dbReference type="Gene3D" id="3.40.50.720">
    <property type="entry name" value="NAD(P)-binding Rossmann-like Domain"/>
    <property type="match status" value="1"/>
</dbReference>
<dbReference type="Pfam" id="PF00390">
    <property type="entry name" value="malic"/>
    <property type="match status" value="1"/>
</dbReference>
<evidence type="ECO:0000256" key="2">
    <source>
        <dbReference type="ARBA" id="ARBA00001946"/>
    </source>
</evidence>
<sequence length="401" mass="42823">MNERDIKEHALQLHKELVGKIEIVSKVNLTNAYDLSLAYTPGVAEPCKAIAQDSEASFEQTGRGNLVAVVTDGTAVLGLGDIGPEAAMPVMEGKAVLFKQFAGVDAFPLCLATKNVDEIVNIIKALEPTFGGINLEDIASPRCFEIEERLKKELNIPVFHDDQHGTAIVVLAALLNALRLIKKSIYEVKIVLNGAGSAGIAIAKLLLKAGFKDLTLVSLEGILCPGEEWMNDRQEKIAEVTNLRRLRGTLQDTIKNADIFIGVSGPKAITGAMVRTMNKDAVVLAMANPIPEIYPEEALEAGAAVVGTGRSDYPNQVNNVLAFPGIFRGALNVRATDITEEMKLAAAYAIAGLVTDKELSADYIIPNALDKRVAARVASAVSEVAIETGVARKGSSLEKIN</sequence>
<keyword evidence="5 9" id="KW-0560">Oxidoreductase</keyword>
<dbReference type="PRINTS" id="PR00072">
    <property type="entry name" value="MALOXRDTASE"/>
</dbReference>
<comment type="cofactor">
    <cofactor evidence="2">
        <name>Mg(2+)</name>
        <dbReference type="ChEBI" id="CHEBI:18420"/>
    </cofactor>
</comment>
<dbReference type="SUPFAM" id="SSF53223">
    <property type="entry name" value="Aminoacid dehydrogenase-like, N-terminal domain"/>
    <property type="match status" value="1"/>
</dbReference>
<dbReference type="InterPro" id="IPR012301">
    <property type="entry name" value="Malic_N_dom"/>
</dbReference>
<accession>A0ABT9Y188</accession>
<dbReference type="EC" id="1.1.1.38" evidence="9"/>
<evidence type="ECO:0000313" key="9">
    <source>
        <dbReference type="EMBL" id="MDQ0201591.1"/>
    </source>
</evidence>
<dbReference type="PROSITE" id="PS00331">
    <property type="entry name" value="MALIC_ENZYMES"/>
    <property type="match status" value="1"/>
</dbReference>
<feature type="domain" description="Malic enzyme NAD-binding" evidence="7">
    <location>
        <begin position="163"/>
        <end position="386"/>
    </location>
</feature>
<dbReference type="SMART" id="SM00919">
    <property type="entry name" value="Malic_M"/>
    <property type="match status" value="1"/>
</dbReference>
<gene>
    <name evidence="9" type="ORF">J2S10_004799</name>
</gene>
<comment type="cofactor">
    <cofactor evidence="1">
        <name>Mn(2+)</name>
        <dbReference type="ChEBI" id="CHEBI:29035"/>
    </cofactor>
</comment>
<feature type="domain" description="Malic enzyme N-terminal" evidence="8">
    <location>
        <begin position="18"/>
        <end position="151"/>
    </location>
</feature>
<dbReference type="SMART" id="SM01274">
    <property type="entry name" value="malic"/>
    <property type="match status" value="1"/>
</dbReference>
<name>A0ABT9Y188_9BACI</name>
<keyword evidence="4 6" id="KW-0479">Metal-binding</keyword>
<evidence type="ECO:0000256" key="1">
    <source>
        <dbReference type="ARBA" id="ARBA00001936"/>
    </source>
</evidence>
<dbReference type="CDD" id="cd05311">
    <property type="entry name" value="NAD_bind_2_malic_enz"/>
    <property type="match status" value="1"/>
</dbReference>
<evidence type="ECO:0000256" key="4">
    <source>
        <dbReference type="ARBA" id="ARBA00022723"/>
    </source>
</evidence>
<dbReference type="EMBL" id="JAUSTW010000010">
    <property type="protein sequence ID" value="MDQ0201591.1"/>
    <property type="molecule type" value="Genomic_DNA"/>
</dbReference>
<organism evidence="9 10">
    <name type="scientific">Neobacillus ginsengisoli</name>
    <dbReference type="NCBI Taxonomy" id="904295"/>
    <lineage>
        <taxon>Bacteria</taxon>
        <taxon>Bacillati</taxon>
        <taxon>Bacillota</taxon>
        <taxon>Bacilli</taxon>
        <taxon>Bacillales</taxon>
        <taxon>Bacillaceae</taxon>
        <taxon>Neobacillus</taxon>
    </lineage>
</organism>
<dbReference type="InterPro" id="IPR015884">
    <property type="entry name" value="Malic_enzyme_CS"/>
</dbReference>
<dbReference type="InterPro" id="IPR037062">
    <property type="entry name" value="Malic_N_dom_sf"/>
</dbReference>
<dbReference type="InterPro" id="IPR045213">
    <property type="entry name" value="Malic_NAD-bd_bact_type"/>
</dbReference>
<keyword evidence="10" id="KW-1185">Reference proteome</keyword>
<dbReference type="InterPro" id="IPR051674">
    <property type="entry name" value="Malate_Decarboxylase"/>
</dbReference>
<comment type="caution">
    <text evidence="9">The sequence shown here is derived from an EMBL/GenBank/DDBJ whole genome shotgun (WGS) entry which is preliminary data.</text>
</comment>
<dbReference type="Pfam" id="PF03949">
    <property type="entry name" value="Malic_M"/>
    <property type="match status" value="1"/>
</dbReference>
<dbReference type="Gene3D" id="3.40.50.10380">
    <property type="entry name" value="Malic enzyme, N-terminal domain"/>
    <property type="match status" value="1"/>
</dbReference>
<evidence type="ECO:0000256" key="5">
    <source>
        <dbReference type="ARBA" id="ARBA00023002"/>
    </source>
</evidence>
<evidence type="ECO:0000256" key="6">
    <source>
        <dbReference type="RuleBase" id="RU003427"/>
    </source>
</evidence>